<feature type="domain" description="Integrase catalytic" evidence="1">
    <location>
        <begin position="139"/>
        <end position="307"/>
    </location>
</feature>
<dbReference type="RefSeq" id="WP_065698537.1">
    <property type="nucleotide sequence ID" value="NZ_CP049207.1"/>
</dbReference>
<evidence type="ECO:0000313" key="5">
    <source>
        <dbReference type="Proteomes" id="UP000822331"/>
    </source>
</evidence>
<reference evidence="3" key="2">
    <citation type="submission" date="2020-02" db="EMBL/GenBank/DDBJ databases">
        <title>Unexpected conservation and global transmission of agrobacterial virulence plasmids.</title>
        <authorList>
            <person name="Weisberg A.J."/>
            <person name="Davis E.W. II"/>
            <person name="Tabima J.R."/>
            <person name="Belcher M.S."/>
            <person name="Miller M."/>
            <person name="Kuo C.-H."/>
            <person name="Loper J.E."/>
            <person name="Grunwald N.J."/>
            <person name="Putnam M.L."/>
            <person name="Chang J.H."/>
        </authorList>
    </citation>
    <scope>NUCLEOTIDE SEQUENCE</scope>
    <source>
        <strain evidence="3">W2/73</strain>
    </source>
</reference>
<proteinExistence type="predicted"/>
<dbReference type="EMBL" id="CP049207">
    <property type="protein sequence ID" value="QTG01761.1"/>
    <property type="molecule type" value="Genomic_DNA"/>
</dbReference>
<dbReference type="InterPro" id="IPR012337">
    <property type="entry name" value="RNaseH-like_sf"/>
</dbReference>
<evidence type="ECO:0000313" key="4">
    <source>
        <dbReference type="Proteomes" id="UP000663912"/>
    </source>
</evidence>
<dbReference type="Proteomes" id="UP000663912">
    <property type="component" value="Chromosome 2"/>
</dbReference>
<accession>A0AAE7RAJ8</accession>
<dbReference type="Pfam" id="PF13683">
    <property type="entry name" value="rve_3"/>
    <property type="match status" value="1"/>
</dbReference>
<dbReference type="GO" id="GO:0015074">
    <property type="term" value="P:DNA integration"/>
    <property type="evidence" value="ECO:0007669"/>
    <property type="project" value="InterPro"/>
</dbReference>
<dbReference type="InterPro" id="IPR009057">
    <property type="entry name" value="Homeodomain-like_sf"/>
</dbReference>
<dbReference type="KEGG" id="arui:G6M88_14840"/>
<dbReference type="Proteomes" id="UP000822331">
    <property type="component" value="Unassembled WGS sequence"/>
</dbReference>
<name>A0AAE7RAJ8_9HYPH</name>
<reference evidence="2 5" key="1">
    <citation type="journal article" date="2020" name="Science">
        <title>Unexpected conservation and global transmission of agrobacterial virulence plasmids.</title>
        <authorList>
            <person name="Weisberg A.J."/>
            <person name="Davis E.W. 2nd"/>
            <person name="Tabima J."/>
            <person name="Belcher M.S."/>
            <person name="Miller M."/>
            <person name="Kuo C.H."/>
            <person name="Loper J.E."/>
            <person name="Grunwald N.J."/>
            <person name="Putnam M.L."/>
            <person name="Chang J.H."/>
        </authorList>
    </citation>
    <scope>NUCLEOTIDE SEQUENCE [LARGE SCALE GENOMIC DNA]</scope>
    <source>
        <strain evidence="2 5">A19/93</strain>
    </source>
</reference>
<dbReference type="Pfam" id="PF13565">
    <property type="entry name" value="HTH_32"/>
    <property type="match status" value="1"/>
</dbReference>
<dbReference type="GO" id="GO:0003676">
    <property type="term" value="F:nucleic acid binding"/>
    <property type="evidence" value="ECO:0007669"/>
    <property type="project" value="InterPro"/>
</dbReference>
<gene>
    <name evidence="2" type="ORF">G6L72_14420</name>
    <name evidence="3" type="ORF">G6M88_14840</name>
</gene>
<protein>
    <submittedName>
        <fullName evidence="3">Transposase</fullName>
    </submittedName>
</protein>
<dbReference type="SUPFAM" id="SSF53098">
    <property type="entry name" value="Ribonuclease H-like"/>
    <property type="match status" value="1"/>
</dbReference>
<organism evidence="3 4">
    <name type="scientific">Agrobacterium rubi</name>
    <dbReference type="NCBI Taxonomy" id="28099"/>
    <lineage>
        <taxon>Bacteria</taxon>
        <taxon>Pseudomonadati</taxon>
        <taxon>Pseudomonadota</taxon>
        <taxon>Alphaproteobacteria</taxon>
        <taxon>Hyphomicrobiales</taxon>
        <taxon>Rhizobiaceae</taxon>
        <taxon>Rhizobium/Agrobacterium group</taxon>
        <taxon>Agrobacterium</taxon>
    </lineage>
</organism>
<keyword evidence="5" id="KW-1185">Reference proteome</keyword>
<evidence type="ECO:0000313" key="2">
    <source>
        <dbReference type="EMBL" id="NTF37899.1"/>
    </source>
</evidence>
<dbReference type="PANTHER" id="PTHR47515">
    <property type="entry name" value="LOW CALCIUM RESPONSE LOCUS PROTEIN T"/>
    <property type="match status" value="1"/>
</dbReference>
<dbReference type="InterPro" id="IPR036397">
    <property type="entry name" value="RNaseH_sf"/>
</dbReference>
<dbReference type="Gene3D" id="3.30.420.10">
    <property type="entry name" value="Ribonuclease H-like superfamily/Ribonuclease H"/>
    <property type="match status" value="1"/>
</dbReference>
<dbReference type="PANTHER" id="PTHR47515:SF2">
    <property type="entry name" value="INTEGRASE CORE DOMAIN PROTEIN"/>
    <property type="match status" value="1"/>
</dbReference>
<evidence type="ECO:0000313" key="3">
    <source>
        <dbReference type="EMBL" id="QTG01761.1"/>
    </source>
</evidence>
<evidence type="ECO:0000259" key="1">
    <source>
        <dbReference type="PROSITE" id="PS50994"/>
    </source>
</evidence>
<dbReference type="AlphaFoldDB" id="A0AAE7RAJ8"/>
<sequence length="395" mass="45479">MPWRETSVMEERLRFVARLLEGEWMSEVCRDFGISRKTGYKIFNRYRQDGLEALTDRSRRPVRYANQLPDAIETMIVTAKKGKLHWGARKIRELLVRKLSGDVRVPAKSTVHAILDRHGLVTHARKRQRHRAEGAALSQAMAANDLWCADFKGEFKLGDARYCYPLTVTDQASRFLLVCEAFESTREQGVLDAFHRLFCERGLPLAIRTDNGLPFASPNGLYNLSKLSVWWRRLGLSIERIRPGRPQQNGCHERMHLTLKQETTRPPGKNILQQQARFDAFVSEFNCERPHEALDMKVPADIYMASPRPYSGLPDVEYPFHDRDILVTNCGRICMHRKKINISTVMAGQRLGLKEVDDGIWLVSFMQYDLGYIDLEQKTLQTIDNPFGTRLSPMS</sequence>
<dbReference type="EMBL" id="JAAMCP010000008">
    <property type="protein sequence ID" value="NTF37899.1"/>
    <property type="molecule type" value="Genomic_DNA"/>
</dbReference>
<dbReference type="InterPro" id="IPR001584">
    <property type="entry name" value="Integrase_cat-core"/>
</dbReference>
<dbReference type="SUPFAM" id="SSF46689">
    <property type="entry name" value="Homeodomain-like"/>
    <property type="match status" value="1"/>
</dbReference>
<dbReference type="PROSITE" id="PS50994">
    <property type="entry name" value="INTEGRASE"/>
    <property type="match status" value="1"/>
</dbReference>